<keyword evidence="4 11" id="KW-0812">Transmembrane</keyword>
<feature type="compositionally biased region" description="Low complexity" evidence="10">
    <location>
        <begin position="493"/>
        <end position="502"/>
    </location>
</feature>
<organism evidence="12 13">
    <name type="scientific">Streptomyces triticagri</name>
    <dbReference type="NCBI Taxonomy" id="2293568"/>
    <lineage>
        <taxon>Bacteria</taxon>
        <taxon>Bacillati</taxon>
        <taxon>Actinomycetota</taxon>
        <taxon>Actinomycetes</taxon>
        <taxon>Kitasatosporales</taxon>
        <taxon>Streptomycetaceae</taxon>
        <taxon>Streptomyces</taxon>
    </lineage>
</organism>
<dbReference type="RefSeq" id="WP_128558985.1">
    <property type="nucleotide sequence ID" value="NZ_QUAK01000209.1"/>
</dbReference>
<evidence type="ECO:0000256" key="3">
    <source>
        <dbReference type="ARBA" id="ARBA00022475"/>
    </source>
</evidence>
<keyword evidence="13" id="KW-1185">Reference proteome</keyword>
<feature type="region of interest" description="Disordered" evidence="10">
    <location>
        <begin position="461"/>
        <end position="515"/>
    </location>
</feature>
<protein>
    <submittedName>
        <fullName evidence="12">Type VII secretion protein EccB</fullName>
    </submittedName>
</protein>
<feature type="region of interest" description="Disordered" evidence="10">
    <location>
        <begin position="351"/>
        <end position="371"/>
    </location>
</feature>
<evidence type="ECO:0000256" key="8">
    <source>
        <dbReference type="ARBA" id="ARBA00022989"/>
    </source>
</evidence>
<accession>A0A372LXD3</accession>
<dbReference type="OrthoDB" id="3847604at2"/>
<keyword evidence="8 11" id="KW-1133">Transmembrane helix</keyword>
<evidence type="ECO:0000313" key="13">
    <source>
        <dbReference type="Proteomes" id="UP000263094"/>
    </source>
</evidence>
<dbReference type="GO" id="GO:0005886">
    <property type="term" value="C:plasma membrane"/>
    <property type="evidence" value="ECO:0007669"/>
    <property type="project" value="UniProtKB-SubCell"/>
</dbReference>
<reference evidence="12 13" key="1">
    <citation type="submission" date="2018-08" db="EMBL/GenBank/DDBJ databases">
        <title>Isolation, diversity and antifungal activity of Actinobacteria from wheat.</title>
        <authorList>
            <person name="Han C."/>
        </authorList>
    </citation>
    <scope>NUCLEOTIDE SEQUENCE [LARGE SCALE GENOMIC DNA]</scope>
    <source>
        <strain evidence="12 13">NEAU-YY421</strain>
    </source>
</reference>
<dbReference type="Gene3D" id="2.40.50.910">
    <property type="entry name" value="Type VII secretion system EccB, repeat 3 domain"/>
    <property type="match status" value="1"/>
</dbReference>
<dbReference type="GO" id="GO:0005524">
    <property type="term" value="F:ATP binding"/>
    <property type="evidence" value="ECO:0007669"/>
    <property type="project" value="UniProtKB-KW"/>
</dbReference>
<evidence type="ECO:0000256" key="2">
    <source>
        <dbReference type="ARBA" id="ARBA00008149"/>
    </source>
</evidence>
<dbReference type="InterPro" id="IPR042485">
    <property type="entry name" value="T7SS_EccB_R3"/>
</dbReference>
<keyword evidence="5" id="KW-0547">Nucleotide-binding</keyword>
<name>A0A372LXD3_9ACTN</name>
<dbReference type="Proteomes" id="UP000263094">
    <property type="component" value="Unassembled WGS sequence"/>
</dbReference>
<evidence type="ECO:0000256" key="9">
    <source>
        <dbReference type="ARBA" id="ARBA00023136"/>
    </source>
</evidence>
<dbReference type="PANTHER" id="PTHR40765">
    <property type="entry name" value="ESX-2 SECRETION SYSTEM ATPASE ECCB2"/>
    <property type="match status" value="1"/>
</dbReference>
<evidence type="ECO:0000256" key="6">
    <source>
        <dbReference type="ARBA" id="ARBA00022801"/>
    </source>
</evidence>
<dbReference type="Gene3D" id="3.30.2390.20">
    <property type="entry name" value="Type VII secretion system EccB, repeat 1 domain"/>
    <property type="match status" value="1"/>
</dbReference>
<evidence type="ECO:0000256" key="11">
    <source>
        <dbReference type="SAM" id="Phobius"/>
    </source>
</evidence>
<comment type="subcellular location">
    <subcellularLocation>
        <location evidence="1">Cell membrane</location>
        <topology evidence="1">Single-pass membrane protein</topology>
    </subcellularLocation>
</comment>
<evidence type="ECO:0000313" key="12">
    <source>
        <dbReference type="EMBL" id="RFU83324.1"/>
    </source>
</evidence>
<comment type="caution">
    <text evidence="12">The sequence shown here is derived from an EMBL/GenBank/DDBJ whole genome shotgun (WGS) entry which is preliminary data.</text>
</comment>
<gene>
    <name evidence="12" type="primary">eccB</name>
    <name evidence="12" type="ORF">DY218_28370</name>
</gene>
<comment type="similarity">
    <text evidence="2">Belongs to the EccB family.</text>
</comment>
<keyword evidence="6" id="KW-0378">Hydrolase</keyword>
<dbReference type="AlphaFoldDB" id="A0A372LXD3"/>
<keyword evidence="7" id="KW-0067">ATP-binding</keyword>
<evidence type="ECO:0000256" key="5">
    <source>
        <dbReference type="ARBA" id="ARBA00022741"/>
    </source>
</evidence>
<dbReference type="Pfam" id="PF05108">
    <property type="entry name" value="T7SS_ESX1_EccB"/>
    <property type="match status" value="1"/>
</dbReference>
<evidence type="ECO:0000256" key="10">
    <source>
        <dbReference type="SAM" id="MobiDB-lite"/>
    </source>
</evidence>
<keyword evidence="9 11" id="KW-0472">Membrane</keyword>
<evidence type="ECO:0000256" key="1">
    <source>
        <dbReference type="ARBA" id="ARBA00004162"/>
    </source>
</evidence>
<dbReference type="GO" id="GO:0005576">
    <property type="term" value="C:extracellular region"/>
    <property type="evidence" value="ECO:0007669"/>
    <property type="project" value="TreeGrafter"/>
</dbReference>
<dbReference type="GO" id="GO:0016787">
    <property type="term" value="F:hydrolase activity"/>
    <property type="evidence" value="ECO:0007669"/>
    <property type="project" value="UniProtKB-KW"/>
</dbReference>
<evidence type="ECO:0000256" key="7">
    <source>
        <dbReference type="ARBA" id="ARBA00022840"/>
    </source>
</evidence>
<keyword evidence="3" id="KW-1003">Cell membrane</keyword>
<dbReference type="InterPro" id="IPR044857">
    <property type="entry name" value="T7SS_EccB_R1"/>
</dbReference>
<dbReference type="PANTHER" id="PTHR40765:SF2">
    <property type="entry name" value="ESX-2 SECRETION SYSTEM ATPASE ECCB2"/>
    <property type="match status" value="1"/>
</dbReference>
<proteinExistence type="inferred from homology"/>
<dbReference type="NCBIfam" id="TIGR03919">
    <property type="entry name" value="T7SS_EccB"/>
    <property type="match status" value="1"/>
</dbReference>
<feature type="transmembrane region" description="Helical" evidence="11">
    <location>
        <begin position="41"/>
        <end position="61"/>
    </location>
</feature>
<dbReference type="EMBL" id="QUAK01000209">
    <property type="protein sequence ID" value="RFU83324.1"/>
    <property type="molecule type" value="Genomic_DNA"/>
</dbReference>
<feature type="compositionally biased region" description="Low complexity" evidence="10">
    <location>
        <begin position="354"/>
        <end position="371"/>
    </location>
</feature>
<sequence>MTTRRDELNAYTFANGRLVSHFLGGPAGGGRREAPRPLRGVVPGAVAGAVVLAAFGAWGMFRPVAPEGWDTPGRQVIVAGESTTRYVVLRTEGRGARLHPVLNMTSARLLLAPDRHEVVTVDESVLDSGRLPHGPTLGIPYAPDRLPSAAEAGAAMRWAMCSTAAGAGPAEEAVFVLAPHESGRLDGRERLRAGELLYVQGPDGKRYVVDAEGRAHRLPADELLIREVAGHGRTPHRVSAAWLATLHKGDPIRFPRIPGTPGADAGVGGGHRVGTVLRATDGSGDRMYVVLPGQVAPVTDFTARLLLNSPALETLGQHGRPRRVSAASIHPGPAYGAHWSWPRGLPRVVDSADAARQSPSTSSRAAAPPARATVCSVLEDVDRRTGRTTVGTWAGTRYPVALPDGRASAYVTPGAGQLVRQFQGTRTSSGPLFLVTDNGLRYALQSNGDSAREDAGIGLAKSGQERAAAGAEPRQAQSRLGYGEVDPAPLPAPWSSLLPLGPRLSTGAARQPQGS</sequence>
<evidence type="ECO:0000256" key="4">
    <source>
        <dbReference type="ARBA" id="ARBA00022692"/>
    </source>
</evidence>
<dbReference type="InterPro" id="IPR007795">
    <property type="entry name" value="T7SS_EccB"/>
</dbReference>